<evidence type="ECO:0000256" key="4">
    <source>
        <dbReference type="ARBA" id="ARBA00022449"/>
    </source>
</evidence>
<evidence type="ECO:0000256" key="9">
    <source>
        <dbReference type="ARBA" id="ARBA00022729"/>
    </source>
</evidence>
<dbReference type="InterPro" id="IPR004837">
    <property type="entry name" value="NaCa_Exmemb"/>
</dbReference>
<evidence type="ECO:0000256" key="8">
    <source>
        <dbReference type="ARBA" id="ARBA00022723"/>
    </source>
</evidence>
<dbReference type="GO" id="GO:0042383">
    <property type="term" value="C:sarcolemma"/>
    <property type="evidence" value="ECO:0007669"/>
    <property type="project" value="TreeGrafter"/>
</dbReference>
<dbReference type="Gene3D" id="1.20.1420.30">
    <property type="entry name" value="NCX, central ion-binding region"/>
    <property type="match status" value="2"/>
</dbReference>
<dbReference type="Proteomes" id="UP000507470">
    <property type="component" value="Unassembled WGS sequence"/>
</dbReference>
<dbReference type="InterPro" id="IPR003644">
    <property type="entry name" value="Calx_beta"/>
</dbReference>
<accession>A0A6J8ECJ5</accession>
<keyword evidence="8" id="KW-0479">Metal-binding</keyword>
<evidence type="ECO:0000256" key="15">
    <source>
        <dbReference type="ARBA" id="ARBA00023065"/>
    </source>
</evidence>
<evidence type="ECO:0000256" key="17">
    <source>
        <dbReference type="ARBA" id="ARBA00023180"/>
    </source>
</evidence>
<feature type="domain" description="Calx-beta" evidence="21">
    <location>
        <begin position="349"/>
        <end position="452"/>
    </location>
</feature>
<evidence type="ECO:0000313" key="23">
    <source>
        <dbReference type="Proteomes" id="UP000507470"/>
    </source>
</evidence>
<dbReference type="SMART" id="SM00237">
    <property type="entry name" value="Calx_beta"/>
    <property type="match status" value="2"/>
</dbReference>
<evidence type="ECO:0000256" key="19">
    <source>
        <dbReference type="ARBA" id="ARBA00033667"/>
    </source>
</evidence>
<keyword evidence="11" id="KW-0106">Calcium</keyword>
<evidence type="ECO:0000256" key="12">
    <source>
        <dbReference type="ARBA" id="ARBA00022860"/>
    </source>
</evidence>
<evidence type="ECO:0000256" key="2">
    <source>
        <dbReference type="ARBA" id="ARBA00007489"/>
    </source>
</evidence>
<keyword evidence="12" id="KW-0112">Calmodulin-binding</keyword>
<dbReference type="GO" id="GO:0098703">
    <property type="term" value="P:calcium ion import across plasma membrane"/>
    <property type="evidence" value="ECO:0007669"/>
    <property type="project" value="TreeGrafter"/>
</dbReference>
<proteinExistence type="inferred from homology"/>
<comment type="subcellular location">
    <subcellularLocation>
        <location evidence="1">Cell membrane</location>
        <topology evidence="1">Multi-pass membrane protein</topology>
    </subcellularLocation>
</comment>
<evidence type="ECO:0000256" key="6">
    <source>
        <dbReference type="ARBA" id="ARBA00022568"/>
    </source>
</evidence>
<keyword evidence="16 20" id="KW-0472">Membrane</keyword>
<dbReference type="OrthoDB" id="418484at2759"/>
<dbReference type="GO" id="GO:0005432">
    <property type="term" value="F:calcium:sodium antiporter activity"/>
    <property type="evidence" value="ECO:0007669"/>
    <property type="project" value="InterPro"/>
</dbReference>
<gene>
    <name evidence="22" type="ORF">MCOR_50912</name>
</gene>
<feature type="transmembrane region" description="Helical" evidence="20">
    <location>
        <begin position="774"/>
        <end position="795"/>
    </location>
</feature>
<evidence type="ECO:0000259" key="21">
    <source>
        <dbReference type="SMART" id="SM00237"/>
    </source>
</evidence>
<keyword evidence="23" id="KW-1185">Reference proteome</keyword>
<reference evidence="22 23" key="1">
    <citation type="submission" date="2020-06" db="EMBL/GenBank/DDBJ databases">
        <authorList>
            <person name="Li R."/>
            <person name="Bekaert M."/>
        </authorList>
    </citation>
    <scope>NUCLEOTIDE SEQUENCE [LARGE SCALE GENOMIC DNA]</scope>
    <source>
        <strain evidence="23">wild</strain>
    </source>
</reference>
<protein>
    <submittedName>
        <fullName evidence="22">SLC8A</fullName>
    </submittedName>
</protein>
<dbReference type="InterPro" id="IPR004836">
    <property type="entry name" value="Na_Ca_Ex"/>
</dbReference>
<keyword evidence="18" id="KW-0739">Sodium transport</keyword>
<evidence type="ECO:0000256" key="1">
    <source>
        <dbReference type="ARBA" id="ARBA00004651"/>
    </source>
</evidence>
<organism evidence="22 23">
    <name type="scientific">Mytilus coruscus</name>
    <name type="common">Sea mussel</name>
    <dbReference type="NCBI Taxonomy" id="42192"/>
    <lineage>
        <taxon>Eukaryota</taxon>
        <taxon>Metazoa</taxon>
        <taxon>Spiralia</taxon>
        <taxon>Lophotrochozoa</taxon>
        <taxon>Mollusca</taxon>
        <taxon>Bivalvia</taxon>
        <taxon>Autobranchia</taxon>
        <taxon>Pteriomorphia</taxon>
        <taxon>Mytilida</taxon>
        <taxon>Mytiloidea</taxon>
        <taxon>Mytilidae</taxon>
        <taxon>Mytilinae</taxon>
        <taxon>Mytilus</taxon>
    </lineage>
</organism>
<dbReference type="PANTHER" id="PTHR11878">
    <property type="entry name" value="SODIUM/CALCIUM EXCHANGER"/>
    <property type="match status" value="1"/>
</dbReference>
<comment type="catalytic activity">
    <reaction evidence="19">
        <text>Ca(2+)(in) + 3 Na(+)(out) = Ca(2+)(out) + 3 Na(+)(in)</text>
        <dbReference type="Rhea" id="RHEA:69955"/>
        <dbReference type="ChEBI" id="CHEBI:29101"/>
        <dbReference type="ChEBI" id="CHEBI:29108"/>
    </reaction>
</comment>
<evidence type="ECO:0000256" key="11">
    <source>
        <dbReference type="ARBA" id="ARBA00022837"/>
    </source>
</evidence>
<evidence type="ECO:0000256" key="14">
    <source>
        <dbReference type="ARBA" id="ARBA00023053"/>
    </source>
</evidence>
<keyword evidence="15" id="KW-0406">Ion transport</keyword>
<dbReference type="PANTHER" id="PTHR11878:SF76">
    <property type="entry name" value="CALX-BETA DOMAIN-CONTAINING PROTEIN"/>
    <property type="match status" value="1"/>
</dbReference>
<dbReference type="Gene3D" id="2.60.40.2030">
    <property type="match status" value="2"/>
</dbReference>
<dbReference type="InterPro" id="IPR038081">
    <property type="entry name" value="CalX-like_sf"/>
</dbReference>
<keyword evidence="6" id="KW-0109">Calcium transport</keyword>
<feature type="transmembrane region" description="Helical" evidence="20">
    <location>
        <begin position="49"/>
        <end position="70"/>
    </location>
</feature>
<evidence type="ECO:0000256" key="3">
    <source>
        <dbReference type="ARBA" id="ARBA00022448"/>
    </source>
</evidence>
<dbReference type="InterPro" id="IPR051171">
    <property type="entry name" value="CaCA"/>
</dbReference>
<dbReference type="PRINTS" id="PR01259">
    <property type="entry name" value="NACAEXCHNGR"/>
</dbReference>
<evidence type="ECO:0000256" key="16">
    <source>
        <dbReference type="ARBA" id="ARBA00023136"/>
    </source>
</evidence>
<keyword evidence="9" id="KW-0732">Signal</keyword>
<evidence type="ECO:0000313" key="22">
    <source>
        <dbReference type="EMBL" id="CAC5418479.1"/>
    </source>
</evidence>
<dbReference type="Pfam" id="PF03160">
    <property type="entry name" value="Calx-beta"/>
    <property type="match status" value="1"/>
</dbReference>
<dbReference type="EMBL" id="CACVKT020008919">
    <property type="protein sequence ID" value="CAC5418479.1"/>
    <property type="molecule type" value="Genomic_DNA"/>
</dbReference>
<sequence length="843" mass="92769">MATTNTTSMMSNLTKTTVDPFDISVYKCSNVGLLLPAISEYTWSKSARIFLYLIGMLWCFLGVAILADIFMCSIEKITSKTAKVRIPDANESSGFRIIRVKVWNNTVANLSLLALGTSAPEILLSCIEIIFNNFEAGELGPSTIVGSAAFNLLVISGICIMCIPDGEVRRVQSMKVFAVTSFCCIWAYVWLIIVLIVWTPNTVTIEEAVLTLLMFPALILVAYLADRGFCLKKKELEQPSMVGFKMHAEKGDEESQALDKDSDEEDNAEIMRLCKELGHDVKDEGLPPEEAAQMAARKMTMEQSHSQLWYRINATRTFGGRKKLIPRVLGTFQEIYDHIQTPEEERGDLAVTKKKDHSEGGTKAVVEFTAAETAVLESEKRVRIGIRRHGKVGIPCTVRVETLNGTAVAHEDYIPFDQEVKFAENEELRQVFIEIVDDNEWEPDEFFFVKLHVPKTDTGEEQHVSLGNMAITQVIIINDDEPGKLEFQKPSIIAQESGRKVRVPVQRTGGADGHVSVKWTTKDITAVSGADYEGGEGELKFDHGETTKTIDIVIHDSKKKERDESFQITLGDCDGGAILGKITKTIVTIVIDEEFNGLVSRIMNLTKANMDALQIEESTYPAQFVEALNVNGGDLQGATVLDYIMHFMTFFWKVLFAFIPPCKYLGGWPTFLISLAVIGFMTAIIGDLAGIFGCLINLQNPITAITFVALGTSMPDTFASKTAAINEKSADSSVGNINGSNSVNVFLGLGLPWVFASIYHAVKTGGKFAVKAGSLGFSVVIYTCCAVVAIGLLLLRRFTGVFGKAELGGPKIPKIICGIIFICLWVFYVVMSSMQTKGYIKGF</sequence>
<dbReference type="AlphaFoldDB" id="A0A6J8ECJ5"/>
<keyword evidence="4" id="KW-0050">Antiport</keyword>
<feature type="transmembrane region" description="Helical" evidence="20">
    <location>
        <begin position="143"/>
        <end position="164"/>
    </location>
</feature>
<evidence type="ECO:0000256" key="18">
    <source>
        <dbReference type="ARBA" id="ARBA00023201"/>
    </source>
</evidence>
<keyword evidence="3" id="KW-0813">Transport</keyword>
<keyword evidence="17" id="KW-0325">Glycoprotein</keyword>
<dbReference type="GO" id="GO:0098794">
    <property type="term" value="C:postsynapse"/>
    <property type="evidence" value="ECO:0007669"/>
    <property type="project" value="TreeGrafter"/>
</dbReference>
<keyword evidence="14" id="KW-0915">Sodium</keyword>
<dbReference type="GO" id="GO:0030424">
    <property type="term" value="C:axon"/>
    <property type="evidence" value="ECO:0007669"/>
    <property type="project" value="TreeGrafter"/>
</dbReference>
<dbReference type="GO" id="GO:0005516">
    <property type="term" value="F:calmodulin binding"/>
    <property type="evidence" value="ECO:0007669"/>
    <property type="project" value="UniProtKB-KW"/>
</dbReference>
<keyword evidence="13 20" id="KW-1133">Transmembrane helix</keyword>
<dbReference type="GO" id="GO:0007154">
    <property type="term" value="P:cell communication"/>
    <property type="evidence" value="ECO:0007669"/>
    <property type="project" value="InterPro"/>
</dbReference>
<keyword evidence="5" id="KW-1003">Cell membrane</keyword>
<feature type="transmembrane region" description="Helical" evidence="20">
    <location>
        <begin position="743"/>
        <end position="762"/>
    </location>
</feature>
<dbReference type="InterPro" id="IPR044880">
    <property type="entry name" value="NCX_ion-bd_dom_sf"/>
</dbReference>
<dbReference type="Pfam" id="PF01699">
    <property type="entry name" value="Na_Ca_ex"/>
    <property type="match status" value="2"/>
</dbReference>
<evidence type="ECO:0000256" key="7">
    <source>
        <dbReference type="ARBA" id="ARBA00022692"/>
    </source>
</evidence>
<feature type="transmembrane region" description="Helical" evidence="20">
    <location>
        <begin position="671"/>
        <end position="696"/>
    </location>
</feature>
<feature type="transmembrane region" description="Helical" evidence="20">
    <location>
        <begin position="208"/>
        <end position="225"/>
    </location>
</feature>
<evidence type="ECO:0000256" key="20">
    <source>
        <dbReference type="SAM" id="Phobius"/>
    </source>
</evidence>
<feature type="domain" description="Calx-beta" evidence="21">
    <location>
        <begin position="472"/>
        <end position="571"/>
    </location>
</feature>
<keyword evidence="10" id="KW-0677">Repeat</keyword>
<feature type="transmembrane region" description="Helical" evidence="20">
    <location>
        <begin position="815"/>
        <end position="834"/>
    </location>
</feature>
<keyword evidence="7 20" id="KW-0812">Transmembrane</keyword>
<evidence type="ECO:0000256" key="13">
    <source>
        <dbReference type="ARBA" id="ARBA00022989"/>
    </source>
</evidence>
<evidence type="ECO:0000256" key="10">
    <source>
        <dbReference type="ARBA" id="ARBA00022737"/>
    </source>
</evidence>
<dbReference type="SUPFAM" id="SSF141072">
    <property type="entry name" value="CalX-like"/>
    <property type="match status" value="2"/>
</dbReference>
<feature type="transmembrane region" description="Helical" evidence="20">
    <location>
        <begin position="176"/>
        <end position="196"/>
    </location>
</feature>
<dbReference type="GO" id="GO:0046872">
    <property type="term" value="F:metal ion binding"/>
    <property type="evidence" value="ECO:0007669"/>
    <property type="project" value="UniProtKB-KW"/>
</dbReference>
<evidence type="ECO:0000256" key="5">
    <source>
        <dbReference type="ARBA" id="ARBA00022475"/>
    </source>
</evidence>
<name>A0A6J8ECJ5_MYTCO</name>
<comment type="similarity">
    <text evidence="2">Belongs to the Ca(2+):cation antiporter (CaCA) (TC 2.A.19) family. SLC8 subfamily.</text>
</comment>